<feature type="domain" description="TLC" evidence="8">
    <location>
        <begin position="112"/>
        <end position="326"/>
    </location>
</feature>
<evidence type="ECO:0000256" key="5">
    <source>
        <dbReference type="ARBA" id="ARBA00023136"/>
    </source>
</evidence>
<protein>
    <submittedName>
        <fullName evidence="9">TLC domain-containing protein</fullName>
    </submittedName>
</protein>
<accession>A0AAD5P9D5</accession>
<comment type="subcellular location">
    <subcellularLocation>
        <location evidence="1">Membrane</location>
        <topology evidence="1">Multi-pass membrane protein</topology>
    </subcellularLocation>
</comment>
<reference evidence="9" key="2">
    <citation type="submission" date="2023-02" db="EMBL/GenBank/DDBJ databases">
        <authorList>
            <consortium name="DOE Joint Genome Institute"/>
            <person name="Mondo S.J."/>
            <person name="Chang Y."/>
            <person name="Wang Y."/>
            <person name="Ahrendt S."/>
            <person name="Andreopoulos W."/>
            <person name="Barry K."/>
            <person name="Beard J."/>
            <person name="Benny G.L."/>
            <person name="Blankenship S."/>
            <person name="Bonito G."/>
            <person name="Cuomo C."/>
            <person name="Desiro A."/>
            <person name="Gervers K.A."/>
            <person name="Hundley H."/>
            <person name="Kuo A."/>
            <person name="LaButti K."/>
            <person name="Lang B.F."/>
            <person name="Lipzen A."/>
            <person name="O'Donnell K."/>
            <person name="Pangilinan J."/>
            <person name="Reynolds N."/>
            <person name="Sandor L."/>
            <person name="Smith M.W."/>
            <person name="Tsang A."/>
            <person name="Grigoriev I.V."/>
            <person name="Stajich J.E."/>
            <person name="Spatafora J.W."/>
        </authorList>
    </citation>
    <scope>NUCLEOTIDE SEQUENCE</scope>
    <source>
        <strain evidence="9">RSA 2281</strain>
    </source>
</reference>
<keyword evidence="5 6" id="KW-0472">Membrane</keyword>
<keyword evidence="4 7" id="KW-1133">Transmembrane helix</keyword>
<dbReference type="PROSITE" id="PS50922">
    <property type="entry name" value="TLC"/>
    <property type="match status" value="1"/>
</dbReference>
<dbReference type="Proteomes" id="UP001209540">
    <property type="component" value="Unassembled WGS sequence"/>
</dbReference>
<feature type="transmembrane region" description="Helical" evidence="7">
    <location>
        <begin position="120"/>
        <end position="139"/>
    </location>
</feature>
<dbReference type="PANTHER" id="PTHR12560:SF0">
    <property type="entry name" value="LD18904P"/>
    <property type="match status" value="1"/>
</dbReference>
<feature type="transmembrane region" description="Helical" evidence="7">
    <location>
        <begin position="190"/>
        <end position="209"/>
    </location>
</feature>
<dbReference type="GO" id="GO:0016020">
    <property type="term" value="C:membrane"/>
    <property type="evidence" value="ECO:0007669"/>
    <property type="project" value="UniProtKB-SubCell"/>
</dbReference>
<feature type="transmembrane region" description="Helical" evidence="7">
    <location>
        <begin position="298"/>
        <end position="318"/>
    </location>
</feature>
<dbReference type="GO" id="GO:0046513">
    <property type="term" value="P:ceramide biosynthetic process"/>
    <property type="evidence" value="ECO:0007669"/>
    <property type="project" value="InterPro"/>
</dbReference>
<dbReference type="PANTHER" id="PTHR12560">
    <property type="entry name" value="LONGEVITY ASSURANCE FACTOR 1 LAG1"/>
    <property type="match status" value="1"/>
</dbReference>
<reference evidence="9" key="1">
    <citation type="journal article" date="2022" name="IScience">
        <title>Evolution of zygomycete secretomes and the origins of terrestrial fungal ecologies.</title>
        <authorList>
            <person name="Chang Y."/>
            <person name="Wang Y."/>
            <person name="Mondo S."/>
            <person name="Ahrendt S."/>
            <person name="Andreopoulos W."/>
            <person name="Barry K."/>
            <person name="Beard J."/>
            <person name="Benny G.L."/>
            <person name="Blankenship S."/>
            <person name="Bonito G."/>
            <person name="Cuomo C."/>
            <person name="Desiro A."/>
            <person name="Gervers K.A."/>
            <person name="Hundley H."/>
            <person name="Kuo A."/>
            <person name="LaButti K."/>
            <person name="Lang B.F."/>
            <person name="Lipzen A."/>
            <person name="O'Donnell K."/>
            <person name="Pangilinan J."/>
            <person name="Reynolds N."/>
            <person name="Sandor L."/>
            <person name="Smith M.E."/>
            <person name="Tsang A."/>
            <person name="Grigoriev I.V."/>
            <person name="Stajich J.E."/>
            <person name="Spatafora J.W."/>
        </authorList>
    </citation>
    <scope>NUCLEOTIDE SEQUENCE</scope>
    <source>
        <strain evidence="9">RSA 2281</strain>
    </source>
</reference>
<dbReference type="GO" id="GO:0050291">
    <property type="term" value="F:sphingosine N-acyltransferase activity"/>
    <property type="evidence" value="ECO:0007669"/>
    <property type="project" value="InterPro"/>
</dbReference>
<evidence type="ECO:0000256" key="4">
    <source>
        <dbReference type="ARBA" id="ARBA00022989"/>
    </source>
</evidence>
<dbReference type="InterPro" id="IPR006634">
    <property type="entry name" value="TLC-dom"/>
</dbReference>
<proteinExistence type="inferred from homology"/>
<dbReference type="AlphaFoldDB" id="A0AAD5P9D5"/>
<keyword evidence="3 6" id="KW-0812">Transmembrane</keyword>
<gene>
    <name evidence="9" type="ORF">BDA99DRAFT_564143</name>
</gene>
<dbReference type="PIRSF" id="PIRSF005225">
    <property type="entry name" value="LAG1_LAC1"/>
    <property type="match status" value="1"/>
</dbReference>
<evidence type="ECO:0000256" key="1">
    <source>
        <dbReference type="ARBA" id="ARBA00004141"/>
    </source>
</evidence>
<dbReference type="SMART" id="SM00724">
    <property type="entry name" value="TLC"/>
    <property type="match status" value="1"/>
</dbReference>
<keyword evidence="10" id="KW-1185">Reference proteome</keyword>
<evidence type="ECO:0000313" key="9">
    <source>
        <dbReference type="EMBL" id="KAI9250175.1"/>
    </source>
</evidence>
<comment type="caution">
    <text evidence="9">The sequence shown here is derived from an EMBL/GenBank/DDBJ whole genome shotgun (WGS) entry which is preliminary data.</text>
</comment>
<feature type="transmembrane region" description="Helical" evidence="7">
    <location>
        <begin position="31"/>
        <end position="50"/>
    </location>
</feature>
<dbReference type="Pfam" id="PF03798">
    <property type="entry name" value="TRAM_LAG1_CLN8"/>
    <property type="match status" value="1"/>
</dbReference>
<feature type="transmembrane region" description="Helical" evidence="7">
    <location>
        <begin position="165"/>
        <end position="183"/>
    </location>
</feature>
<evidence type="ECO:0000256" key="6">
    <source>
        <dbReference type="PROSITE-ProRule" id="PRU00205"/>
    </source>
</evidence>
<dbReference type="InterPro" id="IPR016439">
    <property type="entry name" value="Lag1/Lac1-like"/>
</dbReference>
<feature type="transmembrane region" description="Helical" evidence="7">
    <location>
        <begin position="77"/>
        <end position="99"/>
    </location>
</feature>
<organism evidence="9 10">
    <name type="scientific">Phascolomyces articulosus</name>
    <dbReference type="NCBI Taxonomy" id="60185"/>
    <lineage>
        <taxon>Eukaryota</taxon>
        <taxon>Fungi</taxon>
        <taxon>Fungi incertae sedis</taxon>
        <taxon>Mucoromycota</taxon>
        <taxon>Mucoromycotina</taxon>
        <taxon>Mucoromycetes</taxon>
        <taxon>Mucorales</taxon>
        <taxon>Lichtheimiaceae</taxon>
        <taxon>Phascolomyces</taxon>
    </lineage>
</organism>
<evidence type="ECO:0000259" key="8">
    <source>
        <dbReference type="PROSITE" id="PS50922"/>
    </source>
</evidence>
<evidence type="ECO:0000256" key="2">
    <source>
        <dbReference type="ARBA" id="ARBA00009808"/>
    </source>
</evidence>
<dbReference type="EMBL" id="JAIXMP010000033">
    <property type="protein sequence ID" value="KAI9250175.1"/>
    <property type="molecule type" value="Genomic_DNA"/>
</dbReference>
<comment type="similarity">
    <text evidence="2">Belongs to the sphingosine N-acyltransferase family.</text>
</comment>
<name>A0AAD5P9D5_9FUNG</name>
<sequence length="343" mass="40174">MTNFKRKESTLTKPSKSVGPSETIAERVLNFELEITGLISCVVVLGHFLLDSPLATKCLTLSYKLGPDAYDKGVDDFFFVGFWVIAFTFLRASIMKYIFHPLGRLVGIKPFGKRQRFAEQGFMFTYAGLFWSLGMFIMYNSPHWFNTAYYWIDYPHIYLTTLTKYYYLMQMAFWFQQLYVIHMEKRRKDHYAMVTHHFITITLLVSSYYANFTRIGNAVLCCMDICDVLLSFAKILKYLGFTTLCDAAFASFAIAWPVTRHGFFTVIMWATYAQPDKYLDMLWEPEKGKYFTPFTQKLYLFLFFSLDVIMIYWFSMIVKVVYRVIQGKGAEDTRSDDEDDEDG</sequence>
<evidence type="ECO:0000256" key="3">
    <source>
        <dbReference type="ARBA" id="ARBA00022692"/>
    </source>
</evidence>
<evidence type="ECO:0000256" key="7">
    <source>
        <dbReference type="SAM" id="Phobius"/>
    </source>
</evidence>
<evidence type="ECO:0000313" key="10">
    <source>
        <dbReference type="Proteomes" id="UP001209540"/>
    </source>
</evidence>